<evidence type="ECO:0000313" key="3">
    <source>
        <dbReference type="Proteomes" id="UP000267003"/>
    </source>
</evidence>
<organism evidence="2 3">
    <name type="scientific">Corallococcus aberystwythensis</name>
    <dbReference type="NCBI Taxonomy" id="2316722"/>
    <lineage>
        <taxon>Bacteria</taxon>
        <taxon>Pseudomonadati</taxon>
        <taxon>Myxococcota</taxon>
        <taxon>Myxococcia</taxon>
        <taxon>Myxococcales</taxon>
        <taxon>Cystobacterineae</taxon>
        <taxon>Myxococcaceae</taxon>
        <taxon>Corallococcus</taxon>
    </lineage>
</organism>
<evidence type="ECO:0000256" key="1">
    <source>
        <dbReference type="SAM" id="SignalP"/>
    </source>
</evidence>
<reference evidence="3" key="1">
    <citation type="submission" date="2018-09" db="EMBL/GenBank/DDBJ databases">
        <authorList>
            <person name="Livingstone P.G."/>
            <person name="Whitworth D.E."/>
        </authorList>
    </citation>
    <scope>NUCLEOTIDE SEQUENCE [LARGE SCALE GENOMIC DNA]</scope>
    <source>
        <strain evidence="3">AB050A</strain>
    </source>
</reference>
<proteinExistence type="predicted"/>
<dbReference type="RefSeq" id="WP_120559300.1">
    <property type="nucleotide sequence ID" value="NZ_RAWK01000259.1"/>
</dbReference>
<dbReference type="EMBL" id="RAWK01000259">
    <property type="protein sequence ID" value="RKH56896.1"/>
    <property type="molecule type" value="Genomic_DNA"/>
</dbReference>
<sequence length="288" mass="30016">MHTNHFARKLFLAAPLCLFAVGCGGDPMMDEAMAGEAAAGEAVTETAAPAVPEDASLGTSEQAIGLGGTYWWGTAANGLTSTAIGTATNRTCFLSGIQGNLKGTSWAGAGVFQYAGNWEIFVNHSNSKALSTGVQCINTATNRTPEMSWYDGQAAKLLGAVTADRRCFLTQVEAAGGFTANADYARVWNDGYNWYLGGNLGASGGARAICVDVPSDAGGWLWIAGNPGTFTHNMAYNPGGVACMLSGIGGNFSTSNYSDGVSIDYNSGTRYWEMTVSNSKRGWGNCVK</sequence>
<evidence type="ECO:0008006" key="4">
    <source>
        <dbReference type="Google" id="ProtNLM"/>
    </source>
</evidence>
<comment type="caution">
    <text evidence="2">The sequence shown here is derived from an EMBL/GenBank/DDBJ whole genome shotgun (WGS) entry which is preliminary data.</text>
</comment>
<protein>
    <recommendedName>
        <fullName evidence="4">Lipoprotein</fullName>
    </recommendedName>
</protein>
<evidence type="ECO:0000313" key="2">
    <source>
        <dbReference type="EMBL" id="RKH56896.1"/>
    </source>
</evidence>
<feature type="signal peptide" evidence="1">
    <location>
        <begin position="1"/>
        <end position="20"/>
    </location>
</feature>
<keyword evidence="1" id="KW-0732">Signal</keyword>
<gene>
    <name evidence="2" type="ORF">D7W81_32530</name>
</gene>
<keyword evidence="3" id="KW-1185">Reference proteome</keyword>
<dbReference type="Proteomes" id="UP000267003">
    <property type="component" value="Unassembled WGS sequence"/>
</dbReference>
<name>A0A3A8PKI5_9BACT</name>
<dbReference type="OrthoDB" id="5500195at2"/>
<accession>A0A3A8PKI5</accession>
<dbReference type="AlphaFoldDB" id="A0A3A8PKI5"/>
<feature type="chain" id="PRO_5017406946" description="Lipoprotein" evidence="1">
    <location>
        <begin position="21"/>
        <end position="288"/>
    </location>
</feature>